<keyword evidence="4" id="KW-0472">Membrane</keyword>
<dbReference type="Pfam" id="PF00566">
    <property type="entry name" value="RabGAP-TBC"/>
    <property type="match status" value="1"/>
</dbReference>
<dbReference type="SMART" id="SM00164">
    <property type="entry name" value="TBC"/>
    <property type="match status" value="1"/>
</dbReference>
<proteinExistence type="predicted"/>
<dbReference type="SUPFAM" id="SSF47923">
    <property type="entry name" value="Ypt/Rab-GAP domain of gyp1p"/>
    <property type="match status" value="1"/>
</dbReference>
<feature type="compositionally biased region" description="Polar residues" evidence="7">
    <location>
        <begin position="113"/>
        <end position="127"/>
    </location>
</feature>
<feature type="region of interest" description="Disordered" evidence="7">
    <location>
        <begin position="1"/>
        <end position="39"/>
    </location>
</feature>
<dbReference type="PANTHER" id="PTHR23354">
    <property type="entry name" value="NUCLEOLAR PROTEIN 7/ESTROGEN RECEPTOR COACTIVATOR-RELATED"/>
    <property type="match status" value="1"/>
</dbReference>
<evidence type="ECO:0000313" key="11">
    <source>
        <dbReference type="Proteomes" id="UP001152747"/>
    </source>
</evidence>
<dbReference type="InterPro" id="IPR035969">
    <property type="entry name" value="Rab-GAP_TBC_sf"/>
</dbReference>
<dbReference type="InterPro" id="IPR006571">
    <property type="entry name" value="TLDc_dom"/>
</dbReference>
<feature type="region of interest" description="Disordered" evidence="7">
    <location>
        <begin position="106"/>
        <end position="127"/>
    </location>
</feature>
<evidence type="ECO:0000256" key="2">
    <source>
        <dbReference type="ARBA" id="ARBA00004184"/>
    </source>
</evidence>
<evidence type="ECO:0000313" key="10">
    <source>
        <dbReference type="EMBL" id="CAI5455460.1"/>
    </source>
</evidence>
<accession>A0A9P1J4F0</accession>
<feature type="domain" description="Rab-GAP TBC" evidence="8">
    <location>
        <begin position="155"/>
        <end position="345"/>
    </location>
</feature>
<dbReference type="InterPro" id="IPR000195">
    <property type="entry name" value="Rab-GAP-TBC_dom"/>
</dbReference>
<evidence type="ECO:0000259" key="9">
    <source>
        <dbReference type="PROSITE" id="PS51886"/>
    </source>
</evidence>
<dbReference type="Pfam" id="PF07534">
    <property type="entry name" value="TLD"/>
    <property type="match status" value="1"/>
</dbReference>
<evidence type="ECO:0000256" key="6">
    <source>
        <dbReference type="ARBA" id="ARBA00034103"/>
    </source>
</evidence>
<feature type="domain" description="TLDc" evidence="9">
    <location>
        <begin position="456"/>
        <end position="635"/>
    </location>
</feature>
<dbReference type="OrthoDB" id="10065050at2759"/>
<dbReference type="PROSITE" id="PS50086">
    <property type="entry name" value="TBC_RABGAP"/>
    <property type="match status" value="1"/>
</dbReference>
<protein>
    <recommendedName>
        <fullName evidence="12">Rab-GAP TBC domain-containing protein</fullName>
    </recommendedName>
</protein>
<dbReference type="SMART" id="SM00584">
    <property type="entry name" value="TLDc"/>
    <property type="match status" value="1"/>
</dbReference>
<evidence type="ECO:0000256" key="3">
    <source>
        <dbReference type="ARBA" id="ARBA00023018"/>
    </source>
</evidence>
<name>A0A9P1J4F0_9PELO</name>
<evidence type="ECO:0000256" key="5">
    <source>
        <dbReference type="ARBA" id="ARBA00023329"/>
    </source>
</evidence>
<keyword evidence="3" id="KW-0770">Synapse</keyword>
<dbReference type="GO" id="GO:0030659">
    <property type="term" value="C:cytoplasmic vesicle membrane"/>
    <property type="evidence" value="ECO:0007669"/>
    <property type="project" value="UniProtKB-SubCell"/>
</dbReference>
<organism evidence="10 11">
    <name type="scientific">Caenorhabditis angaria</name>
    <dbReference type="NCBI Taxonomy" id="860376"/>
    <lineage>
        <taxon>Eukaryota</taxon>
        <taxon>Metazoa</taxon>
        <taxon>Ecdysozoa</taxon>
        <taxon>Nematoda</taxon>
        <taxon>Chromadorea</taxon>
        <taxon>Rhabditida</taxon>
        <taxon>Rhabditina</taxon>
        <taxon>Rhabditomorpha</taxon>
        <taxon>Rhabditoidea</taxon>
        <taxon>Rhabditidae</taxon>
        <taxon>Peloderinae</taxon>
        <taxon>Caenorhabditis</taxon>
    </lineage>
</organism>
<comment type="subcellular location">
    <subcellularLocation>
        <location evidence="1">Cytoplasmic vesicle membrane</location>
    </subcellularLocation>
    <subcellularLocation>
        <location evidence="2">Endomembrane system</location>
        <topology evidence="2">Peripheral membrane protein</topology>
    </subcellularLocation>
    <subcellularLocation>
        <location evidence="6">Synapse</location>
    </subcellularLocation>
</comment>
<dbReference type="GO" id="GO:0045202">
    <property type="term" value="C:synapse"/>
    <property type="evidence" value="ECO:0007669"/>
    <property type="project" value="UniProtKB-SubCell"/>
</dbReference>
<keyword evidence="11" id="KW-1185">Reference proteome</keyword>
<evidence type="ECO:0000256" key="4">
    <source>
        <dbReference type="ARBA" id="ARBA00023136"/>
    </source>
</evidence>
<dbReference type="AlphaFoldDB" id="A0A9P1J4F0"/>
<evidence type="ECO:0008006" key="12">
    <source>
        <dbReference type="Google" id="ProtNLM"/>
    </source>
</evidence>
<dbReference type="Proteomes" id="UP001152747">
    <property type="component" value="Unassembled WGS sequence"/>
</dbReference>
<dbReference type="PANTHER" id="PTHR23354:SF122">
    <property type="entry name" value="GTPASE-ACTIVATING PROTEIN SKYWALKER"/>
    <property type="match status" value="1"/>
</dbReference>
<dbReference type="EMBL" id="CANHGI010000006">
    <property type="protein sequence ID" value="CAI5455460.1"/>
    <property type="molecule type" value="Genomic_DNA"/>
</dbReference>
<gene>
    <name evidence="10" type="ORF">CAMP_LOCUS18097</name>
</gene>
<dbReference type="GO" id="GO:0012505">
    <property type="term" value="C:endomembrane system"/>
    <property type="evidence" value="ECO:0007669"/>
    <property type="project" value="UniProtKB-SubCell"/>
</dbReference>
<dbReference type="PROSITE" id="PS51886">
    <property type="entry name" value="TLDC"/>
    <property type="match status" value="1"/>
</dbReference>
<evidence type="ECO:0000259" key="8">
    <source>
        <dbReference type="PROSITE" id="PS50086"/>
    </source>
</evidence>
<reference evidence="10" key="1">
    <citation type="submission" date="2022-11" db="EMBL/GenBank/DDBJ databases">
        <authorList>
            <person name="Kikuchi T."/>
        </authorList>
    </citation>
    <scope>NUCLEOTIDE SEQUENCE</scope>
    <source>
        <strain evidence="10">PS1010</strain>
    </source>
</reference>
<keyword evidence="5" id="KW-0968">Cytoplasmic vesicle</keyword>
<dbReference type="Gene3D" id="1.10.472.80">
    <property type="entry name" value="Ypt/Rab-GAP domain of gyp1p, domain 3"/>
    <property type="match status" value="1"/>
</dbReference>
<comment type="caution">
    <text evidence="10">The sequence shown here is derived from an EMBL/GenBank/DDBJ whole genome shotgun (WGS) entry which is preliminary data.</text>
</comment>
<sequence>MFQAGDLSDASGDEDDVLPARIGQAPGRTYDSDGEENGDANFFRRAAPIYPKLILNHENGGAGLRRTTSSIARISMAIRRSLRLPRRSEARLTREQEEVQLNKERKPEGRLFTENTRNTRVGPSSEPSRLDEILENKRLNRVDKVKKIIRKSDWPVFHEIRSKLWKELCNNKCFDSSRILYISALEDYDRVNRGKPQTPQILTDDGAVINNYDLKEKGTLKLVRILLIIEQLRPEIVYAPLIYPICSLFLHYYDDDADIFACVNYLLNNKGYMMTAPVQWAASSHTILALIKKHKSAAYALLKKRLGSADDAVLVKCLQDWLQWLFQYLPMQYTCRIVDCYIAEGHKFLIRSAISIVYIWSKIQKSSRGNMEDFAGKSLDEKIDAIRTELKNTASGITISTSTFIATAVKIRNLQSSTIARLQAQYEEELRDEVTSRPRRIRKVRRTIFCEAFKSSLIDNDSAVELMSFMPARLQLITPRLVYKLSQDGASFFNFWDQAERADQSILIIKTTDNEIFGAYLSSSWAERHDRKERTKSKYWGTGESFVFKMNEELELPEIYEWVGNAPDASSDNSPQYFMAATDNCFVIGSGGGDAIRISEEITTGISMASETFGSPQLCKHQAFEVYDMEVWKVLTEEPTEYDLARELEEKKARLQRNQERYE</sequence>
<evidence type="ECO:0000256" key="7">
    <source>
        <dbReference type="SAM" id="MobiDB-lite"/>
    </source>
</evidence>
<evidence type="ECO:0000256" key="1">
    <source>
        <dbReference type="ARBA" id="ARBA00004156"/>
    </source>
</evidence>